<organism evidence="3 4">
    <name type="scientific">Sarocladium strictum</name>
    <name type="common">Black bundle disease fungus</name>
    <name type="synonym">Acremonium strictum</name>
    <dbReference type="NCBI Taxonomy" id="5046"/>
    <lineage>
        <taxon>Eukaryota</taxon>
        <taxon>Fungi</taxon>
        <taxon>Dikarya</taxon>
        <taxon>Ascomycota</taxon>
        <taxon>Pezizomycotina</taxon>
        <taxon>Sordariomycetes</taxon>
        <taxon>Hypocreomycetidae</taxon>
        <taxon>Hypocreales</taxon>
        <taxon>Sarocladiaceae</taxon>
        <taxon>Sarocladium</taxon>
    </lineage>
</organism>
<dbReference type="GO" id="GO:0005524">
    <property type="term" value="F:ATP binding"/>
    <property type="evidence" value="ECO:0007669"/>
    <property type="project" value="UniProtKB-UniRule"/>
</dbReference>
<dbReference type="Gene3D" id="1.10.510.10">
    <property type="entry name" value="Transferase(Phosphotransferase) domain 1"/>
    <property type="match status" value="1"/>
</dbReference>
<evidence type="ECO:0000259" key="2">
    <source>
        <dbReference type="PROSITE" id="PS50011"/>
    </source>
</evidence>
<dbReference type="InterPro" id="IPR000719">
    <property type="entry name" value="Prot_kinase_dom"/>
</dbReference>
<evidence type="ECO:0000313" key="4">
    <source>
        <dbReference type="Proteomes" id="UP001175261"/>
    </source>
</evidence>
<reference evidence="3" key="1">
    <citation type="submission" date="2022-10" db="EMBL/GenBank/DDBJ databases">
        <title>Determination and structural analysis of whole genome sequence of Sarocladium strictum F4-1.</title>
        <authorList>
            <person name="Hu L."/>
            <person name="Jiang Y."/>
        </authorList>
    </citation>
    <scope>NUCLEOTIDE SEQUENCE</scope>
    <source>
        <strain evidence="3">F4-1</strain>
    </source>
</reference>
<feature type="domain" description="Protein kinase" evidence="2">
    <location>
        <begin position="52"/>
        <end position="311"/>
    </location>
</feature>
<dbReference type="EMBL" id="JAPDFR010000005">
    <property type="protein sequence ID" value="KAK0386358.1"/>
    <property type="molecule type" value="Genomic_DNA"/>
</dbReference>
<dbReference type="CDD" id="cd00180">
    <property type="entry name" value="PKc"/>
    <property type="match status" value="1"/>
</dbReference>
<gene>
    <name evidence="3" type="ORF">NLU13_6195</name>
</gene>
<dbReference type="InterPro" id="IPR017441">
    <property type="entry name" value="Protein_kinase_ATP_BS"/>
</dbReference>
<accession>A0AA39L6W2</accession>
<dbReference type="GO" id="GO:0004672">
    <property type="term" value="F:protein kinase activity"/>
    <property type="evidence" value="ECO:0007669"/>
    <property type="project" value="InterPro"/>
</dbReference>
<keyword evidence="1" id="KW-0547">Nucleotide-binding</keyword>
<evidence type="ECO:0000313" key="3">
    <source>
        <dbReference type="EMBL" id="KAK0386358.1"/>
    </source>
</evidence>
<keyword evidence="1" id="KW-0067">ATP-binding</keyword>
<dbReference type="SMART" id="SM00220">
    <property type="entry name" value="S_TKc"/>
    <property type="match status" value="1"/>
</dbReference>
<evidence type="ECO:0000256" key="1">
    <source>
        <dbReference type="PROSITE-ProRule" id="PRU10141"/>
    </source>
</evidence>
<comment type="caution">
    <text evidence="3">The sequence shown here is derived from an EMBL/GenBank/DDBJ whole genome shotgun (WGS) entry which is preliminary data.</text>
</comment>
<dbReference type="AlphaFoldDB" id="A0AA39L6W2"/>
<dbReference type="Proteomes" id="UP001175261">
    <property type="component" value="Unassembled WGS sequence"/>
</dbReference>
<dbReference type="PROSITE" id="PS00107">
    <property type="entry name" value="PROTEIN_KINASE_ATP"/>
    <property type="match status" value="1"/>
</dbReference>
<proteinExistence type="predicted"/>
<dbReference type="PROSITE" id="PS50011">
    <property type="entry name" value="PROTEIN_KINASE_DOM"/>
    <property type="match status" value="1"/>
</dbReference>
<dbReference type="GO" id="GO:0005634">
    <property type="term" value="C:nucleus"/>
    <property type="evidence" value="ECO:0007669"/>
    <property type="project" value="TreeGrafter"/>
</dbReference>
<protein>
    <recommendedName>
        <fullName evidence="2">Protein kinase domain-containing protein</fullName>
    </recommendedName>
</protein>
<dbReference type="SUPFAM" id="SSF56112">
    <property type="entry name" value="Protein kinase-like (PK-like)"/>
    <property type="match status" value="1"/>
</dbReference>
<sequence length="311" mass="35450">MVRSMEQGAWAHPTYTDFDGVNGILGHQGKGWTEKDRFESEMVHQGRNQERYRRGELLGSGGWSRVYKVQRVQDGEMFAGKSCRATHLMRREARILKSINHDHILKFIDWDEHSGGSDPDDVLLITDLCEGGTLQQRIDNTFKGLSGRETLQLTAQIASALDYLHSTGRFHSDVKPRNILIRSVTPLHIVLGDCGDILRLNRCHGTGDDMWALGVTMLGMVGQWPQIDLTKDAARTYPKKCHDHVVVLRDLNAGNKLVEELLMPLLAWDAKDRLHADACRKKAIELRDSEIWSEERVMLRIPDDFKPISFW</sequence>
<dbReference type="InterPro" id="IPR011009">
    <property type="entry name" value="Kinase-like_dom_sf"/>
</dbReference>
<dbReference type="Pfam" id="PF00069">
    <property type="entry name" value="Pkinase"/>
    <property type="match status" value="1"/>
</dbReference>
<name>A0AA39L6W2_SARSR</name>
<dbReference type="PANTHER" id="PTHR24345">
    <property type="entry name" value="SERINE/THREONINE-PROTEIN KINASE PLK"/>
    <property type="match status" value="1"/>
</dbReference>
<feature type="binding site" evidence="1">
    <location>
        <position position="81"/>
    </location>
    <ligand>
        <name>ATP</name>
        <dbReference type="ChEBI" id="CHEBI:30616"/>
    </ligand>
</feature>
<keyword evidence="4" id="KW-1185">Reference proteome</keyword>